<keyword evidence="1" id="KW-1133">Transmembrane helix</keyword>
<organism evidence="2 3">
    <name type="scientific">Fistulifera solaris</name>
    <name type="common">Oleaginous diatom</name>
    <dbReference type="NCBI Taxonomy" id="1519565"/>
    <lineage>
        <taxon>Eukaryota</taxon>
        <taxon>Sar</taxon>
        <taxon>Stramenopiles</taxon>
        <taxon>Ochrophyta</taxon>
        <taxon>Bacillariophyta</taxon>
        <taxon>Bacillariophyceae</taxon>
        <taxon>Bacillariophycidae</taxon>
        <taxon>Naviculales</taxon>
        <taxon>Naviculaceae</taxon>
        <taxon>Fistulifera</taxon>
    </lineage>
</organism>
<gene>
    <name evidence="2" type="ORF">FisN_7Hu136</name>
</gene>
<keyword evidence="3" id="KW-1185">Reference proteome</keyword>
<dbReference type="Proteomes" id="UP000198406">
    <property type="component" value="Unassembled WGS sequence"/>
</dbReference>
<dbReference type="AlphaFoldDB" id="A0A1Z5K3J7"/>
<proteinExistence type="predicted"/>
<keyword evidence="1" id="KW-0812">Transmembrane</keyword>
<feature type="transmembrane region" description="Helical" evidence="1">
    <location>
        <begin position="17"/>
        <end position="36"/>
    </location>
</feature>
<name>A0A1Z5K3J7_FISSO</name>
<dbReference type="EMBL" id="BDSP01000152">
    <property type="protein sequence ID" value="GAX20823.1"/>
    <property type="molecule type" value="Genomic_DNA"/>
</dbReference>
<evidence type="ECO:0000313" key="2">
    <source>
        <dbReference type="EMBL" id="GAX20823.1"/>
    </source>
</evidence>
<sequence length="101" mass="11323">MGEAASGAYFYASGNPFLAIFGAYVATLLIVLFFVARRKGGKTRDESVDMEDVQDIFQAARRRKEARDELAQHLGHLKKVRNEVRSQIAQLRAASSSKYQK</sequence>
<reference evidence="2 3" key="1">
    <citation type="journal article" date="2015" name="Plant Cell">
        <title>Oil accumulation by the oleaginous diatom Fistulifera solaris as revealed by the genome and transcriptome.</title>
        <authorList>
            <person name="Tanaka T."/>
            <person name="Maeda Y."/>
            <person name="Veluchamy A."/>
            <person name="Tanaka M."/>
            <person name="Abida H."/>
            <person name="Marechal E."/>
            <person name="Bowler C."/>
            <person name="Muto M."/>
            <person name="Sunaga Y."/>
            <person name="Tanaka M."/>
            <person name="Yoshino T."/>
            <person name="Taniguchi T."/>
            <person name="Fukuda Y."/>
            <person name="Nemoto M."/>
            <person name="Matsumoto M."/>
            <person name="Wong P.S."/>
            <person name="Aburatani S."/>
            <person name="Fujibuchi W."/>
        </authorList>
    </citation>
    <scope>NUCLEOTIDE SEQUENCE [LARGE SCALE GENOMIC DNA]</scope>
    <source>
        <strain evidence="2 3">JPCC DA0580</strain>
    </source>
</reference>
<protein>
    <submittedName>
        <fullName evidence="2">Uncharacterized protein</fullName>
    </submittedName>
</protein>
<accession>A0A1Z5K3J7</accession>
<dbReference type="InParanoid" id="A0A1Z5K3J7"/>
<comment type="caution">
    <text evidence="2">The sequence shown here is derived from an EMBL/GenBank/DDBJ whole genome shotgun (WGS) entry which is preliminary data.</text>
</comment>
<keyword evidence="1" id="KW-0472">Membrane</keyword>
<evidence type="ECO:0000313" key="3">
    <source>
        <dbReference type="Proteomes" id="UP000198406"/>
    </source>
</evidence>
<evidence type="ECO:0000256" key="1">
    <source>
        <dbReference type="SAM" id="Phobius"/>
    </source>
</evidence>